<dbReference type="EMBL" id="AP011662">
    <property type="protein sequence ID" value="BAL53622.1"/>
    <property type="molecule type" value="Genomic_DNA"/>
</dbReference>
<dbReference type="InterPro" id="IPR006680">
    <property type="entry name" value="Amidohydro-rel"/>
</dbReference>
<feature type="compositionally biased region" description="Low complexity" evidence="1">
    <location>
        <begin position="87"/>
        <end position="106"/>
    </location>
</feature>
<dbReference type="Pfam" id="PF01979">
    <property type="entry name" value="Amidohydro_1"/>
    <property type="match status" value="1"/>
</dbReference>
<dbReference type="PANTHER" id="PTHR43135:SF3">
    <property type="entry name" value="ALPHA-D-RIBOSE 1-METHYLPHOSPHONATE 5-TRIPHOSPHATE DIPHOSPHATASE"/>
    <property type="match status" value="1"/>
</dbReference>
<feature type="region of interest" description="Disordered" evidence="1">
    <location>
        <begin position="81"/>
        <end position="116"/>
    </location>
</feature>
<dbReference type="SUPFAM" id="SSF51338">
    <property type="entry name" value="Composite domain of metallo-dependent hydrolases"/>
    <property type="match status" value="1"/>
</dbReference>
<sequence length="542" mass="58097">MLLCALIGRPGFGQTPAVYAIKDARIVTVSGPVIPKGTVVFRDGIITAVGENVPIPPEARVIDGSGLTVYPGLFDTQTDLGLPTAPPATGARPGVPAAAPQAQAQAQPPPPPHAQPEWLAARHLQIGGQRFENVRSAGITNALVIPSRGIFIGQSALINTAGDTPQRAVVKSPVAVHIGFTPMGGGLGGRFPGSLMGVFAHIRQTLLDAQQYGQHWELYRRNPRGLQRPEYNESLEALQPVLRGELPVIFHVNSESEIRRAIRLAEEFNVRFILSGAIEAYKAVDVLREKRIPLLVSVNFPERPRDADPEADEPLRILRLRAEAPQNPARLHQAGVKFAFHSGGLSNPRDYLRNVARAIQAGLPEEVALRALTLHAAEILGVAEQLGSIEVGKIANLIITDGDLFAERTRIRHLFIDGREIQLRPSEPERPSASPSASTPPVSVTGAWNLTVESPQGMVPVTADLRQEGDVLSGTVTSPFGQSNISSGSISGREVRFTLSVEIQGTPMLVTFAGRVEGDRMSGMVTVEGMGSFPFSGTRPRG</sequence>
<evidence type="ECO:0000256" key="1">
    <source>
        <dbReference type="SAM" id="MobiDB-lite"/>
    </source>
</evidence>
<dbReference type="SUPFAM" id="SSF51556">
    <property type="entry name" value="Metallo-dependent hydrolases"/>
    <property type="match status" value="1"/>
</dbReference>
<name>H5SBT6_9BACT</name>
<accession>H5SBT6</accession>
<proteinExistence type="predicted"/>
<dbReference type="GO" id="GO:0016810">
    <property type="term" value="F:hydrolase activity, acting on carbon-nitrogen (but not peptide) bonds"/>
    <property type="evidence" value="ECO:0007669"/>
    <property type="project" value="InterPro"/>
</dbReference>
<feature type="compositionally biased region" description="Low complexity" evidence="1">
    <location>
        <begin position="431"/>
        <end position="442"/>
    </location>
</feature>
<feature type="domain" description="Amidohydrolase-related" evidence="2">
    <location>
        <begin position="328"/>
        <end position="419"/>
    </location>
</feature>
<evidence type="ECO:0000313" key="3">
    <source>
        <dbReference type="EMBL" id="BAL53622.1"/>
    </source>
</evidence>
<dbReference type="InterPro" id="IPR051781">
    <property type="entry name" value="Metallo-dep_Hydrolase"/>
</dbReference>
<gene>
    <name evidence="3" type="ORF">HGMM_F07F07C33</name>
</gene>
<dbReference type="AlphaFoldDB" id="H5SBT6"/>
<dbReference type="InterPro" id="IPR011059">
    <property type="entry name" value="Metal-dep_hydrolase_composite"/>
</dbReference>
<evidence type="ECO:0000259" key="2">
    <source>
        <dbReference type="Pfam" id="PF01979"/>
    </source>
</evidence>
<dbReference type="Gene3D" id="3.20.20.140">
    <property type="entry name" value="Metal-dependent hydrolases"/>
    <property type="match status" value="1"/>
</dbReference>
<dbReference type="Gene3D" id="2.30.40.10">
    <property type="entry name" value="Urease, subunit C, domain 1"/>
    <property type="match status" value="1"/>
</dbReference>
<reference evidence="3" key="1">
    <citation type="journal article" date="2005" name="Environ. Microbiol.">
        <title>Genetic and functional properties of uncultivated thermophilic crenarchaeotes from a subsurface gold mine as revealed by analysis of genome fragments.</title>
        <authorList>
            <person name="Nunoura T."/>
            <person name="Hirayama H."/>
            <person name="Takami H."/>
            <person name="Oida H."/>
            <person name="Nishi S."/>
            <person name="Shimamura S."/>
            <person name="Suzuki Y."/>
            <person name="Inagaki F."/>
            <person name="Takai K."/>
            <person name="Nealson K.H."/>
            <person name="Horikoshi K."/>
        </authorList>
    </citation>
    <scope>NUCLEOTIDE SEQUENCE</scope>
</reference>
<protein>
    <submittedName>
        <fullName evidence="3">Amidohydrolase</fullName>
    </submittedName>
</protein>
<dbReference type="InterPro" id="IPR032466">
    <property type="entry name" value="Metal_Hydrolase"/>
</dbReference>
<dbReference type="PANTHER" id="PTHR43135">
    <property type="entry name" value="ALPHA-D-RIBOSE 1-METHYLPHOSPHONATE 5-TRIPHOSPHATE DIPHOSPHATASE"/>
    <property type="match status" value="1"/>
</dbReference>
<feature type="region of interest" description="Disordered" evidence="1">
    <location>
        <begin position="422"/>
        <end position="442"/>
    </location>
</feature>
<organism evidence="3">
    <name type="scientific">uncultured Acidobacteriota bacterium</name>
    <dbReference type="NCBI Taxonomy" id="171953"/>
    <lineage>
        <taxon>Bacteria</taxon>
        <taxon>Pseudomonadati</taxon>
        <taxon>Acidobacteriota</taxon>
        <taxon>environmental samples</taxon>
    </lineage>
</organism>
<reference evidence="3" key="2">
    <citation type="journal article" date="2012" name="PLoS ONE">
        <title>A Deeply Branching Thermophilic Bacterium with an Ancient Acetyl-CoA Pathway Dominates a Subsurface Ecosystem.</title>
        <authorList>
            <person name="Takami H."/>
            <person name="Noguchi H."/>
            <person name="Takaki Y."/>
            <person name="Uchiyama I."/>
            <person name="Toyoda A."/>
            <person name="Nishi S."/>
            <person name="Chee G.-J."/>
            <person name="Arai W."/>
            <person name="Nunoura T."/>
            <person name="Itoh T."/>
            <person name="Hattori M."/>
            <person name="Takai K."/>
        </authorList>
    </citation>
    <scope>NUCLEOTIDE SEQUENCE</scope>
</reference>
<keyword evidence="3" id="KW-0378">Hydrolase</keyword>